<evidence type="ECO:0000313" key="3">
    <source>
        <dbReference type="EMBL" id="CAG8481248.1"/>
    </source>
</evidence>
<evidence type="ECO:0000256" key="2">
    <source>
        <dbReference type="SAM" id="MobiDB-lite"/>
    </source>
</evidence>
<keyword evidence="4" id="KW-1185">Reference proteome</keyword>
<evidence type="ECO:0000313" key="4">
    <source>
        <dbReference type="Proteomes" id="UP000789572"/>
    </source>
</evidence>
<dbReference type="Proteomes" id="UP000789572">
    <property type="component" value="Unassembled WGS sequence"/>
</dbReference>
<feature type="compositionally biased region" description="Low complexity" evidence="2">
    <location>
        <begin position="180"/>
        <end position="193"/>
    </location>
</feature>
<feature type="region of interest" description="Disordered" evidence="2">
    <location>
        <begin position="180"/>
        <end position="210"/>
    </location>
</feature>
<feature type="region of interest" description="Disordered" evidence="2">
    <location>
        <begin position="40"/>
        <end position="92"/>
    </location>
</feature>
<feature type="region of interest" description="Disordered" evidence="2">
    <location>
        <begin position="251"/>
        <end position="270"/>
    </location>
</feature>
<accession>A0A9N8W8N9</accession>
<evidence type="ECO:0000256" key="1">
    <source>
        <dbReference type="SAM" id="Coils"/>
    </source>
</evidence>
<reference evidence="3" key="1">
    <citation type="submission" date="2021-06" db="EMBL/GenBank/DDBJ databases">
        <authorList>
            <person name="Kallberg Y."/>
            <person name="Tangrot J."/>
            <person name="Rosling A."/>
        </authorList>
    </citation>
    <scope>NUCLEOTIDE SEQUENCE</scope>
    <source>
        <strain evidence="3">IA702</strain>
    </source>
</reference>
<protein>
    <submittedName>
        <fullName evidence="3">2675_t:CDS:1</fullName>
    </submittedName>
</protein>
<comment type="caution">
    <text evidence="3">The sequence shown here is derived from an EMBL/GenBank/DDBJ whole genome shotgun (WGS) entry which is preliminary data.</text>
</comment>
<dbReference type="AlphaFoldDB" id="A0A9N8W8N9"/>
<keyword evidence="1" id="KW-0175">Coiled coil</keyword>
<dbReference type="OrthoDB" id="10579103at2759"/>
<feature type="compositionally biased region" description="Polar residues" evidence="2">
    <location>
        <begin position="54"/>
        <end position="66"/>
    </location>
</feature>
<feature type="compositionally biased region" description="Polar residues" evidence="2">
    <location>
        <begin position="194"/>
        <end position="208"/>
    </location>
</feature>
<sequence>MHPAVVASMVVGGVVVLYAVYCAVKEYIDEPIDVLVDNEKSERETKVKSEDKQSTNMSTSVVASEATSLRQRTRTRTSRQRSSDSQATTSQVSMIQKHDVSVNRLIILVHRADCRYSMFIRCFLGENDFLQSEEEERLLEQLSYFTAVEQEIERRKRRLAAEEDQLLQREREIQRRRQYLESLSDSHSSPASSENGTSEAHQTSTTDLTAVSSTPAVASALFDNSDIKQTSPPPYRVVDPIALTGLSSIPAVGEADKNNNKTTVDSNTLAEQKPIRKRVAASEEEWCDVGSVASETFGTMSSAADVDWNNLK</sequence>
<feature type="compositionally biased region" description="Basic and acidic residues" evidence="2">
    <location>
        <begin position="40"/>
        <end position="53"/>
    </location>
</feature>
<organism evidence="3 4">
    <name type="scientific">Paraglomus occultum</name>
    <dbReference type="NCBI Taxonomy" id="144539"/>
    <lineage>
        <taxon>Eukaryota</taxon>
        <taxon>Fungi</taxon>
        <taxon>Fungi incertae sedis</taxon>
        <taxon>Mucoromycota</taxon>
        <taxon>Glomeromycotina</taxon>
        <taxon>Glomeromycetes</taxon>
        <taxon>Paraglomerales</taxon>
        <taxon>Paraglomeraceae</taxon>
        <taxon>Paraglomus</taxon>
    </lineage>
</organism>
<gene>
    <name evidence="3" type="ORF">POCULU_LOCUS1561</name>
</gene>
<feature type="compositionally biased region" description="Polar residues" evidence="2">
    <location>
        <begin position="260"/>
        <end position="270"/>
    </location>
</feature>
<proteinExistence type="predicted"/>
<dbReference type="EMBL" id="CAJVPJ010000120">
    <property type="protein sequence ID" value="CAG8481248.1"/>
    <property type="molecule type" value="Genomic_DNA"/>
</dbReference>
<name>A0A9N8W8N9_9GLOM</name>
<feature type="coiled-coil region" evidence="1">
    <location>
        <begin position="145"/>
        <end position="176"/>
    </location>
</feature>